<feature type="signal peptide" evidence="1">
    <location>
        <begin position="1"/>
        <end position="23"/>
    </location>
</feature>
<gene>
    <name evidence="3" type="ORF">FLT43_15870</name>
    <name evidence="2" type="ORF">M5W83_20870</name>
</gene>
<keyword evidence="1" id="KW-0732">Signal</keyword>
<dbReference type="Proteomes" id="UP001209276">
    <property type="component" value="Unassembled WGS sequence"/>
</dbReference>
<dbReference type="GeneID" id="76997441"/>
<evidence type="ECO:0000313" key="5">
    <source>
        <dbReference type="Proteomes" id="UP001209276"/>
    </source>
</evidence>
<dbReference type="EMBL" id="CP041405">
    <property type="protein sequence ID" value="QDM44786.1"/>
    <property type="molecule type" value="Genomic_DNA"/>
</dbReference>
<evidence type="ECO:0000313" key="2">
    <source>
        <dbReference type="EMBL" id="MCY9609606.1"/>
    </source>
</evidence>
<reference evidence="2 5" key="2">
    <citation type="submission" date="2022-05" db="EMBL/GenBank/DDBJ databases">
        <title>Genome Sequencing of Bee-Associated Microbes.</title>
        <authorList>
            <person name="Dunlap C."/>
        </authorList>
    </citation>
    <scope>NUCLEOTIDE SEQUENCE [LARGE SCALE GENOMIC DNA]</scope>
    <source>
        <strain evidence="2 5">NRRL B-14613</strain>
    </source>
</reference>
<evidence type="ECO:0000256" key="1">
    <source>
        <dbReference type="SAM" id="SignalP"/>
    </source>
</evidence>
<dbReference type="Proteomes" id="UP000315377">
    <property type="component" value="Chromosome"/>
</dbReference>
<reference evidence="3 4" key="1">
    <citation type="submission" date="2019-07" db="EMBL/GenBank/DDBJ databases">
        <title>Paenibacillus thiaminolyticus NRRL B-4156.</title>
        <authorList>
            <person name="Hehnly C."/>
            <person name="Zhang L."/>
        </authorList>
    </citation>
    <scope>NUCLEOTIDE SEQUENCE [LARGE SCALE GENOMIC DNA]</scope>
    <source>
        <strain evidence="3 4">NRRL B-4156</strain>
    </source>
</reference>
<dbReference type="RefSeq" id="WP_087440447.1">
    <property type="nucleotide sequence ID" value="NZ_CABMNB010000005.1"/>
</dbReference>
<dbReference type="AlphaFoldDB" id="A0AAP9DV64"/>
<protein>
    <submittedName>
        <fullName evidence="3">Uncharacterized protein</fullName>
    </submittedName>
</protein>
<evidence type="ECO:0000313" key="3">
    <source>
        <dbReference type="EMBL" id="QDM44786.1"/>
    </source>
</evidence>
<sequence>MKKVFVVVLACLLFLGSSNVGFAADEATEKKPLQKINTTEYKVNDDVFELITWKDEHGSKVYTVPTKVKNKLAVAEYVNNIIEKENNKEKILPLGVTYPWTRNISGSSTDSRINWKISGYNEVAYFYPITENTMVVQAGLISTHYTGPGNPDQIVVSYSYTFKGLGISLSYPPELTKEETKISWTSRPVLNEWYVATDSLRAEAGSRVHMDGVEIETSSDVYKGSYIYRPRVSEYISWTER</sequence>
<name>A0AAP9DV64_PANTH</name>
<proteinExistence type="predicted"/>
<dbReference type="EMBL" id="JAMDMM010000040">
    <property type="protein sequence ID" value="MCY9609606.1"/>
    <property type="molecule type" value="Genomic_DNA"/>
</dbReference>
<organism evidence="3 4">
    <name type="scientific">Paenibacillus thiaminolyticus</name>
    <name type="common">Bacillus thiaminolyticus</name>
    <dbReference type="NCBI Taxonomy" id="49283"/>
    <lineage>
        <taxon>Bacteria</taxon>
        <taxon>Bacillati</taxon>
        <taxon>Bacillota</taxon>
        <taxon>Bacilli</taxon>
        <taxon>Bacillales</taxon>
        <taxon>Paenibacillaceae</taxon>
        <taxon>Paenibacillus</taxon>
    </lineage>
</organism>
<keyword evidence="5" id="KW-1185">Reference proteome</keyword>
<evidence type="ECO:0000313" key="4">
    <source>
        <dbReference type="Proteomes" id="UP000315377"/>
    </source>
</evidence>
<feature type="chain" id="PRO_5042871266" evidence="1">
    <location>
        <begin position="24"/>
        <end position="241"/>
    </location>
</feature>
<accession>A0AAP9DV64</accession>